<evidence type="ECO:0000256" key="1">
    <source>
        <dbReference type="SAM" id="MobiDB-lite"/>
    </source>
</evidence>
<dbReference type="Proteomes" id="UP000242180">
    <property type="component" value="Unassembled WGS sequence"/>
</dbReference>
<evidence type="ECO:0000313" key="2">
    <source>
        <dbReference type="EMBL" id="ORZ03039.1"/>
    </source>
</evidence>
<proteinExistence type="predicted"/>
<dbReference type="AlphaFoldDB" id="A0A1X2HU02"/>
<feature type="region of interest" description="Disordered" evidence="1">
    <location>
        <begin position="53"/>
        <end position="72"/>
    </location>
</feature>
<dbReference type="OrthoDB" id="2290081at2759"/>
<dbReference type="InParanoid" id="A0A1X2HU02"/>
<feature type="compositionally biased region" description="Basic and acidic residues" evidence="1">
    <location>
        <begin position="98"/>
        <end position="109"/>
    </location>
</feature>
<sequence length="109" mass="11789">MLETQPEDFVMSENHNNLGGASPFQHARRFVPPTPAGAGYMTLNDQSHEFAYSNASSEQLSQPTTNNSYYYDHPNPGMMTAAPPIGTHLPVAGGFKPDTNDGEHKPNAA</sequence>
<feature type="compositionally biased region" description="Polar residues" evidence="1">
    <location>
        <begin position="53"/>
        <end position="69"/>
    </location>
</feature>
<organism evidence="2 3">
    <name type="scientific">Syncephalastrum racemosum</name>
    <name type="common">Filamentous fungus</name>
    <dbReference type="NCBI Taxonomy" id="13706"/>
    <lineage>
        <taxon>Eukaryota</taxon>
        <taxon>Fungi</taxon>
        <taxon>Fungi incertae sedis</taxon>
        <taxon>Mucoromycota</taxon>
        <taxon>Mucoromycotina</taxon>
        <taxon>Mucoromycetes</taxon>
        <taxon>Mucorales</taxon>
        <taxon>Syncephalastraceae</taxon>
        <taxon>Syncephalastrum</taxon>
    </lineage>
</organism>
<reference evidence="2 3" key="1">
    <citation type="submission" date="2016-07" db="EMBL/GenBank/DDBJ databases">
        <title>Pervasive Adenine N6-methylation of Active Genes in Fungi.</title>
        <authorList>
            <consortium name="DOE Joint Genome Institute"/>
            <person name="Mondo S.J."/>
            <person name="Dannebaum R.O."/>
            <person name="Kuo R.C."/>
            <person name="Labutti K."/>
            <person name="Haridas S."/>
            <person name="Kuo A."/>
            <person name="Salamov A."/>
            <person name="Ahrendt S.R."/>
            <person name="Lipzen A."/>
            <person name="Sullivan W."/>
            <person name="Andreopoulos W.B."/>
            <person name="Clum A."/>
            <person name="Lindquist E."/>
            <person name="Daum C."/>
            <person name="Ramamoorthy G.K."/>
            <person name="Gryganskyi A."/>
            <person name="Culley D."/>
            <person name="Magnuson J.K."/>
            <person name="James T.Y."/>
            <person name="O'Malley M.A."/>
            <person name="Stajich J.E."/>
            <person name="Spatafora J.W."/>
            <person name="Visel A."/>
            <person name="Grigoriev I.V."/>
        </authorList>
    </citation>
    <scope>NUCLEOTIDE SEQUENCE [LARGE SCALE GENOMIC DNA]</scope>
    <source>
        <strain evidence="2 3">NRRL 2496</strain>
    </source>
</reference>
<evidence type="ECO:0000313" key="3">
    <source>
        <dbReference type="Proteomes" id="UP000242180"/>
    </source>
</evidence>
<protein>
    <submittedName>
        <fullName evidence="2">Uncharacterized protein</fullName>
    </submittedName>
</protein>
<keyword evidence="3" id="KW-1185">Reference proteome</keyword>
<name>A0A1X2HU02_SYNRA</name>
<feature type="region of interest" description="Disordered" evidence="1">
    <location>
        <begin position="1"/>
        <end position="28"/>
    </location>
</feature>
<feature type="region of interest" description="Disordered" evidence="1">
    <location>
        <begin position="80"/>
        <end position="109"/>
    </location>
</feature>
<accession>A0A1X2HU02</accession>
<gene>
    <name evidence="2" type="ORF">BCR43DRAFT_482632</name>
</gene>
<dbReference type="EMBL" id="MCGN01000001">
    <property type="protein sequence ID" value="ORZ03039.1"/>
    <property type="molecule type" value="Genomic_DNA"/>
</dbReference>
<comment type="caution">
    <text evidence="2">The sequence shown here is derived from an EMBL/GenBank/DDBJ whole genome shotgun (WGS) entry which is preliminary data.</text>
</comment>